<accession>A0A6J7P6E0</accession>
<dbReference type="GO" id="GO:0003700">
    <property type="term" value="F:DNA-binding transcription factor activity"/>
    <property type="evidence" value="ECO:0007669"/>
    <property type="project" value="InterPro"/>
</dbReference>
<feature type="domain" description="RNA polymerase sigma-70 region 4" evidence="1">
    <location>
        <begin position="2"/>
        <end position="41"/>
    </location>
</feature>
<dbReference type="Gene3D" id="1.10.10.10">
    <property type="entry name" value="Winged helix-like DNA-binding domain superfamily/Winged helix DNA-binding domain"/>
    <property type="match status" value="1"/>
</dbReference>
<dbReference type="InterPro" id="IPR007630">
    <property type="entry name" value="RNA_pol_sigma70_r4"/>
</dbReference>
<dbReference type="GO" id="GO:0006352">
    <property type="term" value="P:DNA-templated transcription initiation"/>
    <property type="evidence" value="ECO:0007669"/>
    <property type="project" value="InterPro"/>
</dbReference>
<dbReference type="AlphaFoldDB" id="A0A6J7P6E0"/>
<reference evidence="2" key="1">
    <citation type="submission" date="2020-05" db="EMBL/GenBank/DDBJ databases">
        <authorList>
            <person name="Chiriac C."/>
            <person name="Salcher M."/>
            <person name="Ghai R."/>
            <person name="Kavagutti S V."/>
        </authorList>
    </citation>
    <scope>NUCLEOTIDE SEQUENCE</scope>
</reference>
<name>A0A6J7P6E0_9ZZZZ</name>
<protein>
    <submittedName>
        <fullName evidence="2">Unannotated protein</fullName>
    </submittedName>
</protein>
<dbReference type="Pfam" id="PF04545">
    <property type="entry name" value="Sigma70_r4"/>
    <property type="match status" value="1"/>
</dbReference>
<gene>
    <name evidence="2" type="ORF">UFOPK3954_01727</name>
</gene>
<evidence type="ECO:0000313" key="2">
    <source>
        <dbReference type="EMBL" id="CAB5000771.1"/>
    </source>
</evidence>
<dbReference type="SUPFAM" id="SSF88659">
    <property type="entry name" value="Sigma3 and sigma4 domains of RNA polymerase sigma factors"/>
    <property type="match status" value="1"/>
</dbReference>
<evidence type="ECO:0000259" key="1">
    <source>
        <dbReference type="Pfam" id="PF04545"/>
    </source>
</evidence>
<dbReference type="EMBL" id="CAFBON010000201">
    <property type="protein sequence ID" value="CAB5000771.1"/>
    <property type="molecule type" value="Genomic_DNA"/>
</dbReference>
<sequence>MEARFGLLDGERKSFREVGEHLGVTAEAARRLVSRAVASLKDDAARVLVS</sequence>
<dbReference type="InterPro" id="IPR036388">
    <property type="entry name" value="WH-like_DNA-bd_sf"/>
</dbReference>
<proteinExistence type="predicted"/>
<dbReference type="InterPro" id="IPR013324">
    <property type="entry name" value="RNA_pol_sigma_r3/r4-like"/>
</dbReference>
<organism evidence="2">
    <name type="scientific">freshwater metagenome</name>
    <dbReference type="NCBI Taxonomy" id="449393"/>
    <lineage>
        <taxon>unclassified sequences</taxon>
        <taxon>metagenomes</taxon>
        <taxon>ecological metagenomes</taxon>
    </lineage>
</organism>